<dbReference type="SFLD" id="SFLDS00003">
    <property type="entry name" value="Haloacid_Dehalogenase"/>
    <property type="match status" value="1"/>
</dbReference>
<protein>
    <recommendedName>
        <fullName evidence="16">Plasma membrane ATPase</fullName>
        <ecNumber evidence="16">7.1.2.1</ecNumber>
    </recommendedName>
</protein>
<evidence type="ECO:0000256" key="3">
    <source>
        <dbReference type="ARBA" id="ARBA00022448"/>
    </source>
</evidence>
<evidence type="ECO:0000256" key="16">
    <source>
        <dbReference type="RuleBase" id="RU362083"/>
    </source>
</evidence>
<keyword evidence="6" id="KW-0479">Metal-binding</keyword>
<feature type="transmembrane region" description="Helical" evidence="16">
    <location>
        <begin position="282"/>
        <end position="304"/>
    </location>
</feature>
<dbReference type="NCBIfam" id="TIGR01494">
    <property type="entry name" value="ATPase_P-type"/>
    <property type="match status" value="2"/>
</dbReference>
<dbReference type="InterPro" id="IPR023298">
    <property type="entry name" value="ATPase_P-typ_TM_dom_sf"/>
</dbReference>
<sequence length="954" mass="105293">MGGDKAISLQDIKNETVDLEKIPIEEVFEQLKSSKDGLTTAEGDQRLEIFGYNKLEEKKESKFLKFLGFMWNPLSWVMEAAAIMAIALANGDGKPPDWQDFVGIMCLLVINSTISFIEENNAGNAAAALMANLAPKTKVLRDGKWGEREAAILVPGDIISIKLGDIIPADARLLEGDPLKVDQSALTGESLPVTKNPSDEVFSGSTCKQGEIEAVVIATGVHTFFGKAAHLVDSTNQVGHFQKVLTAIGNFCICSIAVGMLIEIFVMYPIQRRKYRDGINNLLVLLIGGIPIAMPTVLSVTMAIGSHRLSQQGAITKRMTAIEEMAGMDVLCSDKTGTLTLNKLTVDKSLIEVFAKDVDKDHVLLLAARASRIENQDAIDAAIVGMLGDPKEARAGIREVHFFPFNPVDKRTALTYIDNSGNWHRSSKGAPEQILNLCNARDDMKKKVHAIIDKFAERGLRSLAVARQEVPERTKESLGAPWQFVGLLSLFDPPRHDSAETIRRALNLGVNVKMITGDQLAIAKETGRRLGMGTNMYPSASLLGQGKDASIAALPVEELIEKADGFAGVFPEHKYEIVKKLQERKHICGMTGDGVNDAPALKKADIGIAVADATDAARSASDIVLTEPGLSVIISAVLTSRAIFQRMKNYTIYAVSITIRIVFGFMLIALIWKFDFSPFMVLIIAILNDGTIMTISKDRVKPSPMPDSWKLKEIFATGVVLGGYLALMTVVFFYAMKETDFFSEKFHVRSLRDSPREMMAALYLQVSIVSQALIFVTRSRSWSYAERPGLLLVTAFIIAQLIATVIAVYANWDFAEIKGCGWGWAGVIWFYSVVFYIPLDILKFAIRYILSGKAWLNLLDNKTAFTSKKDYGKEEREAQWALAQRTLHGLQPPETSTLLNDKNSYRELSEIAEQAKRRAEVARLRELHTLKGHVESVVKLKGLDIETMQQHYTV</sequence>
<evidence type="ECO:0000313" key="19">
    <source>
        <dbReference type="Proteomes" id="UP001345219"/>
    </source>
</evidence>
<dbReference type="EC" id="7.1.2.1" evidence="16"/>
<dbReference type="FunFam" id="2.70.150.10:FF:000004">
    <property type="entry name" value="Plasma membrane ATPase"/>
    <property type="match status" value="1"/>
</dbReference>
<dbReference type="SUPFAM" id="SSF56784">
    <property type="entry name" value="HAD-like"/>
    <property type="match status" value="1"/>
</dbReference>
<evidence type="ECO:0000256" key="14">
    <source>
        <dbReference type="ARBA" id="ARBA00023136"/>
    </source>
</evidence>
<dbReference type="Gene3D" id="6.10.140.890">
    <property type="match status" value="1"/>
</dbReference>
<dbReference type="SUPFAM" id="SSF81665">
    <property type="entry name" value="Calcium ATPase, transmembrane domain M"/>
    <property type="match status" value="1"/>
</dbReference>
<feature type="domain" description="Cation-transporting P-type ATPase N-terminal" evidence="17">
    <location>
        <begin position="18"/>
        <end position="90"/>
    </location>
</feature>
<dbReference type="PANTHER" id="PTHR42861">
    <property type="entry name" value="CALCIUM-TRANSPORTING ATPASE"/>
    <property type="match status" value="1"/>
</dbReference>
<keyword evidence="14 16" id="KW-0472">Membrane</keyword>
<evidence type="ECO:0000256" key="6">
    <source>
        <dbReference type="ARBA" id="ARBA00022723"/>
    </source>
</evidence>
<evidence type="ECO:0000256" key="2">
    <source>
        <dbReference type="ARBA" id="ARBA00008804"/>
    </source>
</evidence>
<dbReference type="Gene3D" id="1.20.1110.10">
    <property type="entry name" value="Calcium-transporting ATPase, transmembrane domain"/>
    <property type="match status" value="1"/>
</dbReference>
<dbReference type="CDD" id="cd02076">
    <property type="entry name" value="P-type_ATPase_H"/>
    <property type="match status" value="1"/>
</dbReference>
<dbReference type="AlphaFoldDB" id="A0AAN7K3N2"/>
<evidence type="ECO:0000256" key="1">
    <source>
        <dbReference type="ARBA" id="ARBA00004141"/>
    </source>
</evidence>
<reference evidence="18 19" key="1">
    <citation type="journal article" date="2023" name="Hortic Res">
        <title>Pangenome of water caltrop reveals structural variations and asymmetric subgenome divergence after allopolyploidization.</title>
        <authorList>
            <person name="Zhang X."/>
            <person name="Chen Y."/>
            <person name="Wang L."/>
            <person name="Yuan Y."/>
            <person name="Fang M."/>
            <person name="Shi L."/>
            <person name="Lu R."/>
            <person name="Comes H.P."/>
            <person name="Ma Y."/>
            <person name="Chen Y."/>
            <person name="Huang G."/>
            <person name="Zhou Y."/>
            <person name="Zheng Z."/>
            <person name="Qiu Y."/>
        </authorList>
    </citation>
    <scope>NUCLEOTIDE SEQUENCE [LARGE SCALE GENOMIC DNA]</scope>
    <source>
        <tissue evidence="18">Roots</tissue>
    </source>
</reference>
<dbReference type="Gene3D" id="2.70.150.10">
    <property type="entry name" value="Calcium-transporting ATPase, cytoplasmic transduction domain A"/>
    <property type="match status" value="1"/>
</dbReference>
<dbReference type="InterPro" id="IPR001757">
    <property type="entry name" value="P_typ_ATPase"/>
</dbReference>
<feature type="transmembrane region" description="Helical" evidence="16">
    <location>
        <begin position="650"/>
        <end position="672"/>
    </location>
</feature>
<dbReference type="InterPro" id="IPR018303">
    <property type="entry name" value="ATPase_P-typ_P_site"/>
</dbReference>
<comment type="similarity">
    <text evidence="2 16">Belongs to the cation transport ATPase (P-type) (TC 3.A.3) family. Type IIIA subfamily.</text>
</comment>
<dbReference type="InterPro" id="IPR023299">
    <property type="entry name" value="ATPase_P-typ_cyto_dom_N"/>
</dbReference>
<keyword evidence="8 16" id="KW-0375">Hydrogen ion transport</keyword>
<feature type="transmembrane region" description="Helical" evidence="16">
    <location>
        <begin position="822"/>
        <end position="839"/>
    </location>
</feature>
<keyword evidence="10 16" id="KW-0460">Magnesium</keyword>
<dbReference type="SFLD" id="SFLDF00027">
    <property type="entry name" value="p-type_atpase"/>
    <property type="match status" value="1"/>
</dbReference>
<evidence type="ECO:0000256" key="9">
    <source>
        <dbReference type="ARBA" id="ARBA00022840"/>
    </source>
</evidence>
<keyword evidence="9 16" id="KW-0067">ATP-binding</keyword>
<feature type="transmembrane region" description="Helical" evidence="16">
    <location>
        <begin position="678"/>
        <end position="695"/>
    </location>
</feature>
<gene>
    <name evidence="18" type="ORF">SAY87_018905</name>
</gene>
<dbReference type="EMBL" id="JAXIOK010000012">
    <property type="protein sequence ID" value="KAK4757604.1"/>
    <property type="molecule type" value="Genomic_DNA"/>
</dbReference>
<evidence type="ECO:0000256" key="12">
    <source>
        <dbReference type="ARBA" id="ARBA00022989"/>
    </source>
</evidence>
<evidence type="ECO:0000259" key="17">
    <source>
        <dbReference type="SMART" id="SM00831"/>
    </source>
</evidence>
<dbReference type="Pfam" id="PF00702">
    <property type="entry name" value="Hydrolase"/>
    <property type="match status" value="1"/>
</dbReference>
<dbReference type="InterPro" id="IPR036412">
    <property type="entry name" value="HAD-like_sf"/>
</dbReference>
<dbReference type="Proteomes" id="UP001345219">
    <property type="component" value="Chromosome 15"/>
</dbReference>
<evidence type="ECO:0000256" key="11">
    <source>
        <dbReference type="ARBA" id="ARBA00022967"/>
    </source>
</evidence>
<evidence type="ECO:0000256" key="15">
    <source>
        <dbReference type="ARBA" id="ARBA00048122"/>
    </source>
</evidence>
<dbReference type="FunFam" id="3.40.1110.10:FF:000004">
    <property type="entry name" value="Plasma membrane ATPase"/>
    <property type="match status" value="1"/>
</dbReference>
<comment type="caution">
    <text evidence="18">The sequence shown here is derived from an EMBL/GenBank/DDBJ whole genome shotgun (WGS) entry which is preliminary data.</text>
</comment>
<keyword evidence="12 16" id="KW-1133">Transmembrane helix</keyword>
<dbReference type="InterPro" id="IPR006534">
    <property type="entry name" value="P-type_ATPase_IIIA"/>
</dbReference>
<dbReference type="PRINTS" id="PR00120">
    <property type="entry name" value="HATPASE"/>
</dbReference>
<accession>A0AAN7K3N2</accession>
<dbReference type="PRINTS" id="PR00119">
    <property type="entry name" value="CATATPASE"/>
</dbReference>
<evidence type="ECO:0000256" key="8">
    <source>
        <dbReference type="ARBA" id="ARBA00022781"/>
    </source>
</evidence>
<dbReference type="InterPro" id="IPR059000">
    <property type="entry name" value="ATPase_P-type_domA"/>
</dbReference>
<proteinExistence type="inferred from homology"/>
<dbReference type="GO" id="GO:0005886">
    <property type="term" value="C:plasma membrane"/>
    <property type="evidence" value="ECO:0007669"/>
    <property type="project" value="UniProtKB-SubCell"/>
</dbReference>
<comment type="subcellular location">
    <subcellularLocation>
        <location evidence="16">Cell membrane</location>
        <topology evidence="16">Multi-pass membrane protein</topology>
    </subcellularLocation>
    <subcellularLocation>
        <location evidence="1">Membrane</location>
        <topology evidence="1">Multi-pass membrane protein</topology>
    </subcellularLocation>
</comment>
<dbReference type="NCBIfam" id="TIGR01647">
    <property type="entry name" value="ATPase-IIIA_H"/>
    <property type="match status" value="1"/>
</dbReference>
<organism evidence="18 19">
    <name type="scientific">Trapa incisa</name>
    <dbReference type="NCBI Taxonomy" id="236973"/>
    <lineage>
        <taxon>Eukaryota</taxon>
        <taxon>Viridiplantae</taxon>
        <taxon>Streptophyta</taxon>
        <taxon>Embryophyta</taxon>
        <taxon>Tracheophyta</taxon>
        <taxon>Spermatophyta</taxon>
        <taxon>Magnoliopsida</taxon>
        <taxon>eudicotyledons</taxon>
        <taxon>Gunneridae</taxon>
        <taxon>Pentapetalae</taxon>
        <taxon>rosids</taxon>
        <taxon>malvids</taxon>
        <taxon>Myrtales</taxon>
        <taxon>Lythraceae</taxon>
        <taxon>Trapa</taxon>
    </lineage>
</organism>
<comment type="catalytic activity">
    <reaction evidence="15 16">
        <text>ATP + H2O + H(+)(in) = ADP + phosphate + 2 H(+)(out)</text>
        <dbReference type="Rhea" id="RHEA:20852"/>
        <dbReference type="ChEBI" id="CHEBI:15377"/>
        <dbReference type="ChEBI" id="CHEBI:15378"/>
        <dbReference type="ChEBI" id="CHEBI:30616"/>
        <dbReference type="ChEBI" id="CHEBI:43474"/>
        <dbReference type="ChEBI" id="CHEBI:456216"/>
        <dbReference type="EC" id="7.1.2.1"/>
    </reaction>
</comment>
<keyword evidence="19" id="KW-1185">Reference proteome</keyword>
<evidence type="ECO:0000313" key="18">
    <source>
        <dbReference type="EMBL" id="KAK4757604.1"/>
    </source>
</evidence>
<dbReference type="GO" id="GO:0008553">
    <property type="term" value="F:P-type proton-exporting transporter activity"/>
    <property type="evidence" value="ECO:0007669"/>
    <property type="project" value="UniProtKB-UniRule"/>
</dbReference>
<dbReference type="GO" id="GO:0016887">
    <property type="term" value="F:ATP hydrolysis activity"/>
    <property type="evidence" value="ECO:0007669"/>
    <property type="project" value="InterPro"/>
</dbReference>
<keyword evidence="13 16" id="KW-0406">Ion transport</keyword>
<dbReference type="PROSITE" id="PS00154">
    <property type="entry name" value="ATPASE_E1_E2"/>
    <property type="match status" value="1"/>
</dbReference>
<name>A0AAN7K3N2_9MYRT</name>
<dbReference type="Pfam" id="PF00122">
    <property type="entry name" value="E1-E2_ATPase"/>
    <property type="match status" value="1"/>
</dbReference>
<keyword evidence="5 16" id="KW-0812">Transmembrane</keyword>
<keyword evidence="7 16" id="KW-0547">Nucleotide-binding</keyword>
<evidence type="ECO:0000256" key="7">
    <source>
        <dbReference type="ARBA" id="ARBA00022741"/>
    </source>
</evidence>
<dbReference type="GO" id="GO:0046872">
    <property type="term" value="F:metal ion binding"/>
    <property type="evidence" value="ECO:0007669"/>
    <property type="project" value="UniProtKB-KW"/>
</dbReference>
<dbReference type="Gene3D" id="3.40.1110.10">
    <property type="entry name" value="Calcium-transporting ATPase, cytoplasmic domain N"/>
    <property type="match status" value="1"/>
</dbReference>
<dbReference type="GO" id="GO:0120029">
    <property type="term" value="P:proton export across plasma membrane"/>
    <property type="evidence" value="ECO:0007669"/>
    <property type="project" value="UniProtKB-UniRule"/>
</dbReference>
<dbReference type="InterPro" id="IPR044492">
    <property type="entry name" value="P_typ_ATPase_HD_dom"/>
</dbReference>
<evidence type="ECO:0000256" key="13">
    <source>
        <dbReference type="ARBA" id="ARBA00023065"/>
    </source>
</evidence>
<keyword evidence="4" id="KW-0597">Phosphoprotein</keyword>
<dbReference type="Pfam" id="PF00690">
    <property type="entry name" value="Cation_ATPase_N"/>
    <property type="match status" value="1"/>
</dbReference>
<evidence type="ECO:0000256" key="10">
    <source>
        <dbReference type="ARBA" id="ARBA00022842"/>
    </source>
</evidence>
<dbReference type="SMART" id="SM00831">
    <property type="entry name" value="Cation_ATPase_N"/>
    <property type="match status" value="1"/>
</dbReference>
<keyword evidence="3 16" id="KW-0813">Transport</keyword>
<comment type="caution">
    <text evidence="16">Lacks conserved residue(s) required for the propagation of feature annotation.</text>
</comment>
<dbReference type="FunFam" id="3.40.50.1000:FF:000211">
    <property type="entry name" value="Plasma membrane ATPase"/>
    <property type="match status" value="1"/>
</dbReference>
<keyword evidence="11 16" id="KW-1278">Translocase</keyword>
<dbReference type="InterPro" id="IPR023214">
    <property type="entry name" value="HAD_sf"/>
</dbReference>
<dbReference type="GO" id="GO:0005524">
    <property type="term" value="F:ATP binding"/>
    <property type="evidence" value="ECO:0007669"/>
    <property type="project" value="UniProtKB-UniRule"/>
</dbReference>
<dbReference type="FunFam" id="1.20.1110.10:FF:000045">
    <property type="entry name" value="ATPase 4 plasma membrane-type"/>
    <property type="match status" value="1"/>
</dbReference>
<dbReference type="InterPro" id="IPR008250">
    <property type="entry name" value="ATPase_P-typ_transduc_dom_A_sf"/>
</dbReference>
<evidence type="ECO:0000256" key="5">
    <source>
        <dbReference type="ARBA" id="ARBA00022692"/>
    </source>
</evidence>
<feature type="transmembrane region" description="Helical" evidence="16">
    <location>
        <begin position="715"/>
        <end position="736"/>
    </location>
</feature>
<dbReference type="InterPro" id="IPR004014">
    <property type="entry name" value="ATPase_P-typ_cation-transptr_N"/>
</dbReference>
<dbReference type="Gene3D" id="3.40.50.1000">
    <property type="entry name" value="HAD superfamily/HAD-like"/>
    <property type="match status" value="1"/>
</dbReference>
<dbReference type="SUPFAM" id="SSF81653">
    <property type="entry name" value="Calcium ATPase, transduction domain A"/>
    <property type="match status" value="1"/>
</dbReference>
<evidence type="ECO:0000256" key="4">
    <source>
        <dbReference type="ARBA" id="ARBA00022553"/>
    </source>
</evidence>
<feature type="transmembrane region" description="Helical" evidence="16">
    <location>
        <begin position="789"/>
        <end position="810"/>
    </location>
</feature>
<dbReference type="SFLD" id="SFLDG00002">
    <property type="entry name" value="C1.7:_P-type_atpase_like"/>
    <property type="match status" value="1"/>
</dbReference>
<feature type="transmembrane region" description="Helical" evidence="16">
    <location>
        <begin position="244"/>
        <end position="270"/>
    </location>
</feature>